<keyword evidence="2" id="KW-0805">Transcription regulation</keyword>
<accession>A0A2K2U3D0</accession>
<evidence type="ECO:0000313" key="7">
    <source>
        <dbReference type="Proteomes" id="UP000236488"/>
    </source>
</evidence>
<dbReference type="SUPFAM" id="SSF46785">
    <property type="entry name" value="Winged helix' DNA-binding domain"/>
    <property type="match status" value="1"/>
</dbReference>
<evidence type="ECO:0000259" key="5">
    <source>
        <dbReference type="PROSITE" id="PS50931"/>
    </source>
</evidence>
<dbReference type="InterPro" id="IPR036390">
    <property type="entry name" value="WH_DNA-bd_sf"/>
</dbReference>
<dbReference type="PRINTS" id="PR00039">
    <property type="entry name" value="HTHLYSR"/>
</dbReference>
<dbReference type="Pfam" id="PF00126">
    <property type="entry name" value="HTH_1"/>
    <property type="match status" value="1"/>
</dbReference>
<dbReference type="PANTHER" id="PTHR30126">
    <property type="entry name" value="HTH-TYPE TRANSCRIPTIONAL REGULATOR"/>
    <property type="match status" value="1"/>
</dbReference>
<proteinExistence type="inferred from homology"/>
<dbReference type="PANTHER" id="PTHR30126:SF40">
    <property type="entry name" value="HTH-TYPE TRANSCRIPTIONAL REGULATOR GLTR"/>
    <property type="match status" value="1"/>
</dbReference>
<dbReference type="InterPro" id="IPR000847">
    <property type="entry name" value="LysR_HTH_N"/>
</dbReference>
<reference evidence="6 7" key="1">
    <citation type="journal article" date="2018" name="Int. J. Syst. Evol. Microbiol.">
        <title>Rubneribacter badeniensis gen. nov., sp. nov. and Enteroscipio rubneri gen. nov., sp. nov., new members of the Eggerthellaceae isolated from human faeces.</title>
        <authorList>
            <person name="Danylec N."/>
            <person name="Gobl A."/>
            <person name="Stoll D.A."/>
            <person name="Hetzer B."/>
            <person name="Kulling S.E."/>
            <person name="Huch M."/>
        </authorList>
    </citation>
    <scope>NUCLEOTIDE SEQUENCE [LARGE SCALE GENOMIC DNA]</scope>
    <source>
        <strain evidence="6 7">ResAG-85</strain>
    </source>
</reference>
<name>A0A2K2U3D0_9ACTN</name>
<evidence type="ECO:0000313" key="6">
    <source>
        <dbReference type="EMBL" id="PNV64837.1"/>
    </source>
</evidence>
<protein>
    <submittedName>
        <fullName evidence="6">LysR family transcriptional regulator</fullName>
    </submittedName>
</protein>
<evidence type="ECO:0000256" key="1">
    <source>
        <dbReference type="ARBA" id="ARBA00009437"/>
    </source>
</evidence>
<keyword evidence="7" id="KW-1185">Reference proteome</keyword>
<organism evidence="6 7">
    <name type="scientific">Rubneribacter badeniensis</name>
    <dbReference type="NCBI Taxonomy" id="2070688"/>
    <lineage>
        <taxon>Bacteria</taxon>
        <taxon>Bacillati</taxon>
        <taxon>Actinomycetota</taxon>
        <taxon>Coriobacteriia</taxon>
        <taxon>Eggerthellales</taxon>
        <taxon>Eggerthellaceae</taxon>
        <taxon>Rubneribacter</taxon>
    </lineage>
</organism>
<dbReference type="AlphaFoldDB" id="A0A2K2U3D0"/>
<feature type="domain" description="HTH lysR-type" evidence="5">
    <location>
        <begin position="1"/>
        <end position="58"/>
    </location>
</feature>
<dbReference type="PROSITE" id="PS50931">
    <property type="entry name" value="HTH_LYSR"/>
    <property type="match status" value="1"/>
</dbReference>
<dbReference type="GO" id="GO:0000976">
    <property type="term" value="F:transcription cis-regulatory region binding"/>
    <property type="evidence" value="ECO:0007669"/>
    <property type="project" value="TreeGrafter"/>
</dbReference>
<dbReference type="EMBL" id="PPEL01000064">
    <property type="protein sequence ID" value="PNV64837.1"/>
    <property type="molecule type" value="Genomic_DNA"/>
</dbReference>
<keyword evidence="4" id="KW-0804">Transcription</keyword>
<comment type="similarity">
    <text evidence="1">Belongs to the LysR transcriptional regulatory family.</text>
</comment>
<dbReference type="FunFam" id="1.10.10.10:FF:000001">
    <property type="entry name" value="LysR family transcriptional regulator"/>
    <property type="match status" value="1"/>
</dbReference>
<keyword evidence="3" id="KW-0238">DNA-binding</keyword>
<dbReference type="InterPro" id="IPR036388">
    <property type="entry name" value="WH-like_DNA-bd_sf"/>
</dbReference>
<evidence type="ECO:0000256" key="4">
    <source>
        <dbReference type="ARBA" id="ARBA00023163"/>
    </source>
</evidence>
<gene>
    <name evidence="6" type="ORF">C2L80_09795</name>
</gene>
<sequence length="195" mass="20783">METTYLSEFSRVADRGSFTAAARELHLTQSTLSKHVALLEREFGTELFVRDRNGVSLTEAGSVLYAQARQMERLLRATGALVRAAGEGRASVPRGVAGARAGAVDARSGAMAVAATDAGDTALRCKCRLVAERCGLDGRELGALILYVEERGFEVIEAELGLSRDEVADVLAGVYRKLGVESKQGALDLIHSVSE</sequence>
<evidence type="ECO:0000256" key="3">
    <source>
        <dbReference type="ARBA" id="ARBA00023125"/>
    </source>
</evidence>
<comment type="caution">
    <text evidence="6">The sequence shown here is derived from an EMBL/GenBank/DDBJ whole genome shotgun (WGS) entry which is preliminary data.</text>
</comment>
<dbReference type="RefSeq" id="WP_103263117.1">
    <property type="nucleotide sequence ID" value="NZ_PPEL01000064.1"/>
</dbReference>
<dbReference type="GO" id="GO:0003700">
    <property type="term" value="F:DNA-binding transcription factor activity"/>
    <property type="evidence" value="ECO:0007669"/>
    <property type="project" value="InterPro"/>
</dbReference>
<dbReference type="Gene3D" id="1.10.10.10">
    <property type="entry name" value="Winged helix-like DNA-binding domain superfamily/Winged helix DNA-binding domain"/>
    <property type="match status" value="1"/>
</dbReference>
<dbReference type="Proteomes" id="UP000236488">
    <property type="component" value="Unassembled WGS sequence"/>
</dbReference>
<evidence type="ECO:0000256" key="2">
    <source>
        <dbReference type="ARBA" id="ARBA00023015"/>
    </source>
</evidence>